<dbReference type="InParanoid" id="G0VHN0"/>
<reference evidence="12 13" key="1">
    <citation type="journal article" date="2011" name="Proc. Natl. Acad. Sci. U.S.A.">
        <title>Evolutionary erosion of yeast sex chromosomes by mating-type switching accidents.</title>
        <authorList>
            <person name="Gordon J.L."/>
            <person name="Armisen D."/>
            <person name="Proux-Wera E."/>
            <person name="Oheigeartaigh S.S."/>
            <person name="Byrne K.P."/>
            <person name="Wolfe K.H."/>
        </authorList>
    </citation>
    <scope>NUCLEOTIDE SEQUENCE [LARGE SCALE GENOMIC DNA]</scope>
    <source>
        <strain evidence="13">ATCC 76901 / BCRC 22586 / CBS 4309 / NBRC 1992 / NRRL Y-12630</strain>
    </source>
</reference>
<evidence type="ECO:0000256" key="11">
    <source>
        <dbReference type="ARBA" id="ARBA00048258"/>
    </source>
</evidence>
<evidence type="ECO:0000256" key="7">
    <source>
        <dbReference type="ARBA" id="ARBA00022741"/>
    </source>
</evidence>
<evidence type="ECO:0000256" key="8">
    <source>
        <dbReference type="ARBA" id="ARBA00022840"/>
    </source>
</evidence>
<dbReference type="NCBIfam" id="TIGR00125">
    <property type="entry name" value="cyt_tran_rel"/>
    <property type="match status" value="1"/>
</dbReference>
<keyword evidence="7" id="KW-0547">Nucleotide-binding</keyword>
<evidence type="ECO:0000256" key="4">
    <source>
        <dbReference type="ARBA" id="ARBA00015647"/>
    </source>
</evidence>
<evidence type="ECO:0000256" key="9">
    <source>
        <dbReference type="ARBA" id="ARBA00029902"/>
    </source>
</evidence>
<dbReference type="KEGG" id="ncs:NCAS_0G00270"/>
<dbReference type="FunFam" id="3.40.50.620:FF:000013">
    <property type="entry name" value="Pantothenate synthetase"/>
    <property type="match status" value="1"/>
</dbReference>
<dbReference type="GO" id="GO:0015940">
    <property type="term" value="P:pantothenate biosynthetic process"/>
    <property type="evidence" value="ECO:0007669"/>
    <property type="project" value="UniProtKB-UniPathway"/>
</dbReference>
<name>G0VHN0_NAUCA</name>
<dbReference type="OrthoDB" id="2020436at2759"/>
<dbReference type="Pfam" id="PF02569">
    <property type="entry name" value="Pantoate_ligase"/>
    <property type="match status" value="1"/>
</dbReference>
<dbReference type="GeneID" id="96904580"/>
<evidence type="ECO:0000313" key="13">
    <source>
        <dbReference type="Proteomes" id="UP000001640"/>
    </source>
</evidence>
<dbReference type="AlphaFoldDB" id="G0VHN0"/>
<evidence type="ECO:0000256" key="5">
    <source>
        <dbReference type="ARBA" id="ARBA00022598"/>
    </source>
</evidence>
<dbReference type="InterPro" id="IPR042176">
    <property type="entry name" value="Pantoate_ligase_C"/>
</dbReference>
<dbReference type="UniPathway" id="UPA00028">
    <property type="reaction ID" value="UER00005"/>
</dbReference>
<evidence type="ECO:0000256" key="2">
    <source>
        <dbReference type="ARBA" id="ARBA00009256"/>
    </source>
</evidence>
<keyword evidence="13" id="KW-1185">Reference proteome</keyword>
<dbReference type="STRING" id="1064592.G0VHN0"/>
<evidence type="ECO:0000313" key="12">
    <source>
        <dbReference type="EMBL" id="CCC70914.1"/>
    </source>
</evidence>
<proteinExistence type="inferred from homology"/>
<evidence type="ECO:0000256" key="1">
    <source>
        <dbReference type="ARBA" id="ARBA00004990"/>
    </source>
</evidence>
<dbReference type="InterPro" id="IPR004821">
    <property type="entry name" value="Cyt_trans-like"/>
</dbReference>
<comment type="catalytic activity">
    <reaction evidence="11">
        <text>(R)-pantoate + beta-alanine + ATP = (R)-pantothenate + AMP + diphosphate + H(+)</text>
        <dbReference type="Rhea" id="RHEA:10912"/>
        <dbReference type="ChEBI" id="CHEBI:15378"/>
        <dbReference type="ChEBI" id="CHEBI:15980"/>
        <dbReference type="ChEBI" id="CHEBI:29032"/>
        <dbReference type="ChEBI" id="CHEBI:30616"/>
        <dbReference type="ChEBI" id="CHEBI:33019"/>
        <dbReference type="ChEBI" id="CHEBI:57966"/>
        <dbReference type="ChEBI" id="CHEBI:456215"/>
        <dbReference type="EC" id="6.3.2.1"/>
    </reaction>
</comment>
<dbReference type="GO" id="GO:0005524">
    <property type="term" value="F:ATP binding"/>
    <property type="evidence" value="ECO:0007669"/>
    <property type="project" value="UniProtKB-KW"/>
</dbReference>
<organism evidence="12 13">
    <name type="scientific">Naumovozyma castellii</name>
    <name type="common">Yeast</name>
    <name type="synonym">Saccharomyces castellii</name>
    <dbReference type="NCBI Taxonomy" id="27288"/>
    <lineage>
        <taxon>Eukaryota</taxon>
        <taxon>Fungi</taxon>
        <taxon>Dikarya</taxon>
        <taxon>Ascomycota</taxon>
        <taxon>Saccharomycotina</taxon>
        <taxon>Saccharomycetes</taxon>
        <taxon>Saccharomycetales</taxon>
        <taxon>Saccharomycetaceae</taxon>
        <taxon>Naumovozyma</taxon>
    </lineage>
</organism>
<keyword evidence="8" id="KW-0067">ATP-binding</keyword>
<dbReference type="SUPFAM" id="SSF52374">
    <property type="entry name" value="Nucleotidylyl transferase"/>
    <property type="match status" value="1"/>
</dbReference>
<dbReference type="Gene3D" id="3.30.1300.10">
    <property type="entry name" value="Pantoate-beta-alanine ligase, C-terminal domain"/>
    <property type="match status" value="1"/>
</dbReference>
<dbReference type="PANTHER" id="PTHR21299:SF1">
    <property type="entry name" value="PANTOATE--BETA-ALANINE LIGASE"/>
    <property type="match status" value="1"/>
</dbReference>
<comment type="similarity">
    <text evidence="2">Belongs to the pantothenate synthetase family.</text>
</comment>
<protein>
    <recommendedName>
        <fullName evidence="4">Pantoate--beta-alanine ligase</fullName>
        <ecNumber evidence="3">6.3.2.1</ecNumber>
    </recommendedName>
    <alternativeName>
        <fullName evidence="10">Pantoate-activating enzyme</fullName>
    </alternativeName>
    <alternativeName>
        <fullName evidence="9">Pantothenate synthetase</fullName>
    </alternativeName>
</protein>
<dbReference type="HAMAP" id="MF_00158">
    <property type="entry name" value="PanC"/>
    <property type="match status" value="1"/>
</dbReference>
<dbReference type="Gene3D" id="3.40.50.620">
    <property type="entry name" value="HUPs"/>
    <property type="match status" value="1"/>
</dbReference>
<dbReference type="GO" id="GO:0004592">
    <property type="term" value="F:pantoate-beta-alanine ligase activity"/>
    <property type="evidence" value="ECO:0007669"/>
    <property type="project" value="UniProtKB-EC"/>
</dbReference>
<evidence type="ECO:0000256" key="6">
    <source>
        <dbReference type="ARBA" id="ARBA00022655"/>
    </source>
</evidence>
<dbReference type="Proteomes" id="UP000001640">
    <property type="component" value="Chromosome 7"/>
</dbReference>
<evidence type="ECO:0000256" key="3">
    <source>
        <dbReference type="ARBA" id="ARBA00012219"/>
    </source>
</evidence>
<keyword evidence="6" id="KW-0566">Pantothenate biosynthesis</keyword>
<evidence type="ECO:0000256" key="10">
    <source>
        <dbReference type="ARBA" id="ARBA00032806"/>
    </source>
</evidence>
<dbReference type="RefSeq" id="XP_003677267.1">
    <property type="nucleotide sequence ID" value="XM_003677219.1"/>
</dbReference>
<dbReference type="OMA" id="CNHKLEP"/>
<dbReference type="HOGENOM" id="CLU_047148_1_0_1"/>
<dbReference type="NCBIfam" id="TIGR00018">
    <property type="entry name" value="panC"/>
    <property type="match status" value="1"/>
</dbReference>
<dbReference type="PANTHER" id="PTHR21299">
    <property type="entry name" value="CYTIDYLATE KINASE/PANTOATE-BETA-ALANINE LIGASE"/>
    <property type="match status" value="1"/>
</dbReference>
<dbReference type="InterPro" id="IPR003721">
    <property type="entry name" value="Pantoate_ligase"/>
</dbReference>
<accession>G0VHN0</accession>
<sequence length="317" mass="35791">MNHHLSKKKTDSSRSRRIEMKVVHTIAEVRQWRALFAGSAKIGFVPTMGCLHEGHASLIKQSKQDNDFTVVSIFVNPSQFAPTEDLDQYPRTMDADMTLLKSLGVDLLFAPTAKVMYPQGIPLDVEKQRGPFVSVLGVSEMLEGKTRPNFFRGVATVVLKFLNIITPTVAYFGQKDIQQFVVLNTMCNELFVNTTLIMMPIVRGTEGLALSSRNKYLCDESLQIANNLYRGLHAAETMLTQQRAVCTRESLLDTVQKIWQPFIDQGDFKVDYVSFADWTTLEEVNKFDGKVIISCAVYVKDRKDTTRVVRLIDNVVV</sequence>
<gene>
    <name evidence="12" type="primary">NCAS0G00270</name>
    <name evidence="12" type="ordered locus">NCAS_0G00270</name>
</gene>
<dbReference type="eggNOG" id="KOG3042">
    <property type="taxonomic scope" value="Eukaryota"/>
</dbReference>
<dbReference type="InterPro" id="IPR014729">
    <property type="entry name" value="Rossmann-like_a/b/a_fold"/>
</dbReference>
<dbReference type="CDD" id="cd00560">
    <property type="entry name" value="PanC"/>
    <property type="match status" value="1"/>
</dbReference>
<dbReference type="FunCoup" id="G0VHN0">
    <property type="interactions" value="216"/>
</dbReference>
<comment type="pathway">
    <text evidence="1">Cofactor biosynthesis; (R)-pantothenate biosynthesis; (R)-pantothenate from (R)-pantoate and beta-alanine: step 1/1.</text>
</comment>
<dbReference type="EC" id="6.3.2.1" evidence="3"/>
<reference key="2">
    <citation type="submission" date="2011-08" db="EMBL/GenBank/DDBJ databases">
        <title>Genome sequence of Naumovozyma castellii.</title>
        <authorList>
            <person name="Gordon J.L."/>
            <person name="Armisen D."/>
            <person name="Proux-Wera E."/>
            <person name="OhEigeartaigh S.S."/>
            <person name="Byrne K.P."/>
            <person name="Wolfe K.H."/>
        </authorList>
    </citation>
    <scope>NUCLEOTIDE SEQUENCE</scope>
    <source>
        <strain>Type strain:CBS 4309</strain>
    </source>
</reference>
<dbReference type="EMBL" id="HE576758">
    <property type="protein sequence ID" value="CCC70914.1"/>
    <property type="molecule type" value="Genomic_DNA"/>
</dbReference>
<keyword evidence="5" id="KW-0436">Ligase</keyword>